<evidence type="ECO:0000256" key="4">
    <source>
        <dbReference type="ARBA" id="ARBA00023136"/>
    </source>
</evidence>
<protein>
    <recommendedName>
        <fullName evidence="5">SURF1-like protein</fullName>
    </recommendedName>
</protein>
<evidence type="ECO:0000256" key="2">
    <source>
        <dbReference type="ARBA" id="ARBA00022692"/>
    </source>
</evidence>
<evidence type="ECO:0000313" key="7">
    <source>
        <dbReference type="Proteomes" id="UP000218811"/>
    </source>
</evidence>
<keyword evidence="3 5" id="KW-1133">Transmembrane helix</keyword>
<evidence type="ECO:0000256" key="5">
    <source>
        <dbReference type="RuleBase" id="RU363076"/>
    </source>
</evidence>
<evidence type="ECO:0000313" key="6">
    <source>
        <dbReference type="EMBL" id="PCH34001.1"/>
    </source>
</evidence>
<reference evidence="6 7" key="1">
    <citation type="journal article" date="2012" name="Science">
        <title>The Paleozoic origin of enzymatic lignin decomposition reconstructed from 31 fungal genomes.</title>
        <authorList>
            <person name="Floudas D."/>
            <person name="Binder M."/>
            <person name="Riley R."/>
            <person name="Barry K."/>
            <person name="Blanchette R.A."/>
            <person name="Henrissat B."/>
            <person name="Martinez A.T."/>
            <person name="Otillar R."/>
            <person name="Spatafora J.W."/>
            <person name="Yadav J.S."/>
            <person name="Aerts A."/>
            <person name="Benoit I."/>
            <person name="Boyd A."/>
            <person name="Carlson A."/>
            <person name="Copeland A."/>
            <person name="Coutinho P.M."/>
            <person name="de Vries R.P."/>
            <person name="Ferreira P."/>
            <person name="Findley K."/>
            <person name="Foster B."/>
            <person name="Gaskell J."/>
            <person name="Glotzer D."/>
            <person name="Gorecki P."/>
            <person name="Heitman J."/>
            <person name="Hesse C."/>
            <person name="Hori C."/>
            <person name="Igarashi K."/>
            <person name="Jurgens J.A."/>
            <person name="Kallen N."/>
            <person name="Kersten P."/>
            <person name="Kohler A."/>
            <person name="Kuees U."/>
            <person name="Kumar T.K.A."/>
            <person name="Kuo A."/>
            <person name="LaButti K."/>
            <person name="Larrondo L.F."/>
            <person name="Lindquist E."/>
            <person name="Ling A."/>
            <person name="Lombard V."/>
            <person name="Lucas S."/>
            <person name="Lundell T."/>
            <person name="Martin R."/>
            <person name="McLaughlin D.J."/>
            <person name="Morgenstern I."/>
            <person name="Morin E."/>
            <person name="Murat C."/>
            <person name="Nagy L.G."/>
            <person name="Nolan M."/>
            <person name="Ohm R.A."/>
            <person name="Patyshakuliyeva A."/>
            <person name="Rokas A."/>
            <person name="Ruiz-Duenas F.J."/>
            <person name="Sabat G."/>
            <person name="Salamov A."/>
            <person name="Samejima M."/>
            <person name="Schmutz J."/>
            <person name="Slot J.C."/>
            <person name="St John F."/>
            <person name="Stenlid J."/>
            <person name="Sun H."/>
            <person name="Sun S."/>
            <person name="Syed K."/>
            <person name="Tsang A."/>
            <person name="Wiebenga A."/>
            <person name="Young D."/>
            <person name="Pisabarro A."/>
            <person name="Eastwood D.C."/>
            <person name="Martin F."/>
            <person name="Cullen D."/>
            <person name="Grigoriev I.V."/>
            <person name="Hibbett D.S."/>
        </authorList>
    </citation>
    <scope>NUCLEOTIDE SEQUENCE [LARGE SCALE GENOMIC DNA]</scope>
    <source>
        <strain evidence="6 7">MD-104</strain>
    </source>
</reference>
<feature type="transmembrane region" description="Helical" evidence="5">
    <location>
        <begin position="266"/>
        <end position="284"/>
    </location>
</feature>
<sequence length="295" mass="32887">MFNSLRSAAPRGRALFKRRPTFNVSCARARAESTAAGGSVPQAYKPKRTPWITPIMVLVGTIPIFTFALGTWQVDRLKWKVALIDELEEKLQREPLLLPNRVNLAAIPDFVYRKVIVNGHWDAEHCILLGPRVRDSTSGYHVVVPLVRPGGSTVLINRGFVTKEHADGIQKQLENGEVEVYGMLRTTAKRNFFTPDNQPEKGIWYWGDASGMAEYAGGEQAGVQPVLIDEIFEGHGGEVASRLTRGVPIGKPPVVDVRNAHASYVATWYALSAFTSVMFVRLLLKQRQARMRVPR</sequence>
<keyword evidence="7" id="KW-1185">Reference proteome</keyword>
<keyword evidence="5" id="KW-0999">Mitochondrion inner membrane</keyword>
<keyword evidence="5" id="KW-0496">Mitochondrion</keyword>
<dbReference type="STRING" id="742152.A0A2H3IW91"/>
<dbReference type="GO" id="GO:0033617">
    <property type="term" value="P:mitochondrial respiratory chain complex IV assembly"/>
    <property type="evidence" value="ECO:0007669"/>
    <property type="project" value="TreeGrafter"/>
</dbReference>
<dbReference type="Pfam" id="PF02104">
    <property type="entry name" value="SURF1"/>
    <property type="match status" value="1"/>
</dbReference>
<dbReference type="GO" id="GO:0005743">
    <property type="term" value="C:mitochondrial inner membrane"/>
    <property type="evidence" value="ECO:0007669"/>
    <property type="project" value="UniProtKB-SubCell"/>
</dbReference>
<evidence type="ECO:0000256" key="3">
    <source>
        <dbReference type="ARBA" id="ARBA00022989"/>
    </source>
</evidence>
<dbReference type="CDD" id="cd06662">
    <property type="entry name" value="SURF1"/>
    <property type="match status" value="1"/>
</dbReference>
<dbReference type="Proteomes" id="UP000218811">
    <property type="component" value="Unassembled WGS sequence"/>
</dbReference>
<feature type="transmembrane region" description="Helical" evidence="5">
    <location>
        <begin position="51"/>
        <end position="72"/>
    </location>
</feature>
<dbReference type="PANTHER" id="PTHR23427">
    <property type="entry name" value="SURFEIT LOCUS PROTEIN"/>
    <property type="match status" value="1"/>
</dbReference>
<proteinExistence type="inferred from homology"/>
<dbReference type="PANTHER" id="PTHR23427:SF2">
    <property type="entry name" value="SURFEIT LOCUS PROTEIN 1"/>
    <property type="match status" value="1"/>
</dbReference>
<evidence type="ECO:0000256" key="1">
    <source>
        <dbReference type="ARBA" id="ARBA00004370"/>
    </source>
</evidence>
<dbReference type="InterPro" id="IPR002994">
    <property type="entry name" value="Surf1/Shy1"/>
</dbReference>
<dbReference type="InterPro" id="IPR045214">
    <property type="entry name" value="Surf1/Surf4"/>
</dbReference>
<name>A0A2H3IW91_WOLCO</name>
<dbReference type="PROSITE" id="PS50895">
    <property type="entry name" value="SURF1"/>
    <property type="match status" value="1"/>
</dbReference>
<organism evidence="6 7">
    <name type="scientific">Wolfiporia cocos (strain MD-104)</name>
    <name type="common">Brown rot fungus</name>
    <dbReference type="NCBI Taxonomy" id="742152"/>
    <lineage>
        <taxon>Eukaryota</taxon>
        <taxon>Fungi</taxon>
        <taxon>Dikarya</taxon>
        <taxon>Basidiomycota</taxon>
        <taxon>Agaricomycotina</taxon>
        <taxon>Agaricomycetes</taxon>
        <taxon>Polyporales</taxon>
        <taxon>Phaeolaceae</taxon>
        <taxon>Wolfiporia</taxon>
    </lineage>
</organism>
<dbReference type="EMBL" id="KB467831">
    <property type="protein sequence ID" value="PCH34001.1"/>
    <property type="molecule type" value="Genomic_DNA"/>
</dbReference>
<comment type="subcellular location">
    <subcellularLocation>
        <location evidence="1">Membrane</location>
    </subcellularLocation>
    <subcellularLocation>
        <location evidence="5">Mitochondrion inner membrane</location>
        <topology evidence="5">Multi-pass membrane protein</topology>
    </subcellularLocation>
</comment>
<keyword evidence="4 5" id="KW-0472">Membrane</keyword>
<keyword evidence="2 5" id="KW-0812">Transmembrane</keyword>
<dbReference type="AlphaFoldDB" id="A0A2H3IW91"/>
<accession>A0A2H3IW91</accession>
<comment type="similarity">
    <text evidence="5">Belongs to the SURF1 family.</text>
</comment>
<dbReference type="OMA" id="WYSRDVA"/>
<dbReference type="OrthoDB" id="10040024at2759"/>
<comment type="function">
    <text evidence="5">Probably involved in the biogenesis of the COX complex.</text>
</comment>
<gene>
    <name evidence="6" type="ORF">WOLCODRAFT_94614</name>
</gene>